<proteinExistence type="inferred from homology"/>
<evidence type="ECO:0000313" key="4">
    <source>
        <dbReference type="EMBL" id="GAI49874.1"/>
    </source>
</evidence>
<dbReference type="GO" id="GO:0032259">
    <property type="term" value="P:methylation"/>
    <property type="evidence" value="ECO:0007669"/>
    <property type="project" value="UniProtKB-KW"/>
</dbReference>
<dbReference type="EMBL" id="BARV01036041">
    <property type="protein sequence ID" value="GAI49874.1"/>
    <property type="molecule type" value="Genomic_DNA"/>
</dbReference>
<comment type="caution">
    <text evidence="4">The sequence shown here is derived from an EMBL/GenBank/DDBJ whole genome shotgun (WGS) entry which is preliminary data.</text>
</comment>
<name>X1R2R4_9ZZZZ</name>
<dbReference type="InterPro" id="IPR010426">
    <property type="entry name" value="MTTB_MeTrfase"/>
</dbReference>
<feature type="non-terminal residue" evidence="4">
    <location>
        <position position="144"/>
    </location>
</feature>
<organism evidence="4">
    <name type="scientific">marine sediment metagenome</name>
    <dbReference type="NCBI Taxonomy" id="412755"/>
    <lineage>
        <taxon>unclassified sequences</taxon>
        <taxon>metagenomes</taxon>
        <taxon>ecological metagenomes</taxon>
    </lineage>
</organism>
<evidence type="ECO:0008006" key="5">
    <source>
        <dbReference type="Google" id="ProtNLM"/>
    </source>
</evidence>
<comment type="similarity">
    <text evidence="1">Belongs to the trimethylamine methyltransferase family.</text>
</comment>
<dbReference type="Gene3D" id="3.20.20.480">
    <property type="entry name" value="Trimethylamine methyltransferase-like"/>
    <property type="match status" value="1"/>
</dbReference>
<protein>
    <recommendedName>
        <fullName evidence="5">Trimethylamine methyltransferase</fullName>
    </recommendedName>
</protein>
<dbReference type="GO" id="GO:0008168">
    <property type="term" value="F:methyltransferase activity"/>
    <property type="evidence" value="ECO:0007669"/>
    <property type="project" value="UniProtKB-KW"/>
</dbReference>
<keyword evidence="2" id="KW-0489">Methyltransferase</keyword>
<dbReference type="AlphaFoldDB" id="X1R2R4"/>
<dbReference type="InterPro" id="IPR038601">
    <property type="entry name" value="MttB-like_sf"/>
</dbReference>
<sequence>MIKINQKFNSPPYLEILSEGQIHAIHSASSEILERTGMKCSNEAALKIFQEGGAYVEGDRVKIPSVMVEQALKSAPSRILVTGRRGKGKVLLERNVVNYGLGTDVPNHIDTYTHEIRPSVLKDIENIGKVVQKCENIDFTSNSG</sequence>
<reference evidence="4" key="1">
    <citation type="journal article" date="2014" name="Front. Microbiol.">
        <title>High frequency of phylogenetically diverse reductive dehalogenase-homologous genes in deep subseafloor sedimentary metagenomes.</title>
        <authorList>
            <person name="Kawai M."/>
            <person name="Futagami T."/>
            <person name="Toyoda A."/>
            <person name="Takaki Y."/>
            <person name="Nishi S."/>
            <person name="Hori S."/>
            <person name="Arai W."/>
            <person name="Tsubouchi T."/>
            <person name="Morono Y."/>
            <person name="Uchiyama I."/>
            <person name="Ito T."/>
            <person name="Fujiyama A."/>
            <person name="Inagaki F."/>
            <person name="Takami H."/>
        </authorList>
    </citation>
    <scope>NUCLEOTIDE SEQUENCE</scope>
    <source>
        <strain evidence="4">Expedition CK06-06</strain>
    </source>
</reference>
<dbReference type="Pfam" id="PF06253">
    <property type="entry name" value="MTTB"/>
    <property type="match status" value="1"/>
</dbReference>
<evidence type="ECO:0000256" key="1">
    <source>
        <dbReference type="ARBA" id="ARBA00007137"/>
    </source>
</evidence>
<evidence type="ECO:0000256" key="3">
    <source>
        <dbReference type="ARBA" id="ARBA00022679"/>
    </source>
</evidence>
<evidence type="ECO:0000256" key="2">
    <source>
        <dbReference type="ARBA" id="ARBA00022603"/>
    </source>
</evidence>
<dbReference type="GO" id="GO:0015948">
    <property type="term" value="P:methanogenesis"/>
    <property type="evidence" value="ECO:0007669"/>
    <property type="project" value="InterPro"/>
</dbReference>
<keyword evidence="3" id="KW-0808">Transferase</keyword>
<gene>
    <name evidence="4" type="ORF">S06H3_56082</name>
</gene>
<accession>X1R2R4</accession>